<dbReference type="Gene3D" id="3.10.580.10">
    <property type="entry name" value="CBS-domain"/>
    <property type="match status" value="1"/>
</dbReference>
<organism evidence="4 5">
    <name type="scientific">Ramlibacter lithotrophicus</name>
    <dbReference type="NCBI Taxonomy" id="2606681"/>
    <lineage>
        <taxon>Bacteria</taxon>
        <taxon>Pseudomonadati</taxon>
        <taxon>Pseudomonadota</taxon>
        <taxon>Betaproteobacteria</taxon>
        <taxon>Burkholderiales</taxon>
        <taxon>Comamonadaceae</taxon>
        <taxon>Ramlibacter</taxon>
    </lineage>
</organism>
<dbReference type="InterPro" id="IPR046342">
    <property type="entry name" value="CBS_dom_sf"/>
</dbReference>
<dbReference type="Proteomes" id="UP000521868">
    <property type="component" value="Unassembled WGS sequence"/>
</dbReference>
<keyword evidence="5" id="KW-1185">Reference proteome</keyword>
<keyword evidence="1 2" id="KW-0129">CBS domain</keyword>
<dbReference type="InterPro" id="IPR051257">
    <property type="entry name" value="Diverse_CBS-Domain"/>
</dbReference>
<feature type="domain" description="CBS" evidence="3">
    <location>
        <begin position="11"/>
        <end position="75"/>
    </location>
</feature>
<dbReference type="PANTHER" id="PTHR43080:SF2">
    <property type="entry name" value="CBS DOMAIN-CONTAINING PROTEIN"/>
    <property type="match status" value="1"/>
</dbReference>
<comment type="caution">
    <text evidence="4">The sequence shown here is derived from an EMBL/GenBank/DDBJ whole genome shotgun (WGS) entry which is preliminary data.</text>
</comment>
<evidence type="ECO:0000313" key="5">
    <source>
        <dbReference type="Proteomes" id="UP000521868"/>
    </source>
</evidence>
<dbReference type="EMBL" id="VTOX01000002">
    <property type="protein sequence ID" value="NKE65707.1"/>
    <property type="molecule type" value="Genomic_DNA"/>
</dbReference>
<feature type="domain" description="CBS" evidence="3">
    <location>
        <begin position="81"/>
        <end position="138"/>
    </location>
</feature>
<sequence length="154" mass="16522">MRFTLTAADICSRIVTITYPSMALGEAARLMRERSVGCLVVVQEVSPEESIVVGVLTDRDIAMGVVAADRDPHGLRVADAMTGKVVTAREDDTILDLLAMMRRSKIRRIPVTGPRNVLIGIVTLDDVLQAVAQQMQAVAAAVAAATSHERTTLP</sequence>
<evidence type="ECO:0000256" key="2">
    <source>
        <dbReference type="PROSITE-ProRule" id="PRU00703"/>
    </source>
</evidence>
<dbReference type="AlphaFoldDB" id="A0A7X6DEM9"/>
<reference evidence="4 5" key="1">
    <citation type="journal article" date="2020" name="Nature">
        <title>Bacterial chemolithoautotrophy via manganese oxidation.</title>
        <authorList>
            <person name="Yu H."/>
            <person name="Leadbetter J.R."/>
        </authorList>
    </citation>
    <scope>NUCLEOTIDE SEQUENCE [LARGE SCALE GENOMIC DNA]</scope>
    <source>
        <strain evidence="4 5">RBP-1</strain>
    </source>
</reference>
<evidence type="ECO:0000313" key="4">
    <source>
        <dbReference type="EMBL" id="NKE65707.1"/>
    </source>
</evidence>
<dbReference type="PANTHER" id="PTHR43080">
    <property type="entry name" value="CBS DOMAIN-CONTAINING PROTEIN CBSX3, MITOCHONDRIAL"/>
    <property type="match status" value="1"/>
</dbReference>
<accession>A0A7X6DEM9</accession>
<gene>
    <name evidence="4" type="ORF">RAMLITH_07715</name>
</gene>
<dbReference type="SMART" id="SM00116">
    <property type="entry name" value="CBS"/>
    <property type="match status" value="2"/>
</dbReference>
<evidence type="ECO:0000256" key="1">
    <source>
        <dbReference type="ARBA" id="ARBA00023122"/>
    </source>
</evidence>
<protein>
    <submittedName>
        <fullName evidence="4">CBS domain-containing protein</fullName>
    </submittedName>
</protein>
<name>A0A7X6DEM9_9BURK</name>
<dbReference type="PROSITE" id="PS51371">
    <property type="entry name" value="CBS"/>
    <property type="match status" value="2"/>
</dbReference>
<dbReference type="Pfam" id="PF00571">
    <property type="entry name" value="CBS"/>
    <property type="match status" value="2"/>
</dbReference>
<proteinExistence type="predicted"/>
<dbReference type="SUPFAM" id="SSF54631">
    <property type="entry name" value="CBS-domain pair"/>
    <property type="match status" value="1"/>
</dbReference>
<evidence type="ECO:0000259" key="3">
    <source>
        <dbReference type="PROSITE" id="PS51371"/>
    </source>
</evidence>
<dbReference type="InterPro" id="IPR000644">
    <property type="entry name" value="CBS_dom"/>
</dbReference>
<dbReference type="RefSeq" id="WP_168106804.1">
    <property type="nucleotide sequence ID" value="NZ_VTOX01000002.1"/>
</dbReference>